<gene>
    <name evidence="2" type="ORF">BQ2448_4368</name>
</gene>
<feature type="compositionally biased region" description="Basic and acidic residues" evidence="1">
    <location>
        <begin position="94"/>
        <end position="109"/>
    </location>
</feature>
<feature type="region of interest" description="Disordered" evidence="1">
    <location>
        <begin position="1"/>
        <end position="125"/>
    </location>
</feature>
<feature type="compositionally biased region" description="Basic and acidic residues" evidence="1">
    <location>
        <begin position="43"/>
        <end position="73"/>
    </location>
</feature>
<proteinExistence type="predicted"/>
<keyword evidence="3" id="KW-1185">Reference proteome</keyword>
<reference evidence="3" key="1">
    <citation type="submission" date="2016-09" db="EMBL/GenBank/DDBJ databases">
        <authorList>
            <person name="Jeantristanb JTB J.-T."/>
            <person name="Ricardo R."/>
        </authorList>
    </citation>
    <scope>NUCLEOTIDE SEQUENCE [LARGE SCALE GENOMIC DNA]</scope>
</reference>
<evidence type="ECO:0000256" key="1">
    <source>
        <dbReference type="SAM" id="MobiDB-lite"/>
    </source>
</evidence>
<sequence length="320" mass="35617">MAPTSPYPQRLTHSKTLSDFDSEEASSDDEAPEEVSLSTAKSVRLELERKEGESRRNAKEQQRKKNQERDWKLKAAKLQRLQDKQVEGAIAESALERDDHVEHEQERTSPEASTSSSVPQSKHSYLDPSLFAQAGAMYKSAPQVGPGEGKRGAKLRAKEEKRLAKERKEMRESIVKEGGSRQLGEVTIQHLASTSRTPASLATTALPSHTSATKFLTSRLYSTKRKVAVLDQGQPRPIPEDSRKRRKDGKKGMSKESKLLLGLGMDDGFKDLSDQEVKRNKKRQLLLQAEGTRKAPMVARPLASARSKPAAHFAVAQRDK</sequence>
<feature type="compositionally biased region" description="Basic and acidic residues" evidence="1">
    <location>
        <begin position="148"/>
        <end position="178"/>
    </location>
</feature>
<protein>
    <submittedName>
        <fullName evidence="2">BQ2448_4368 protein</fullName>
    </submittedName>
</protein>
<feature type="compositionally biased region" description="Polar residues" evidence="1">
    <location>
        <begin position="110"/>
        <end position="123"/>
    </location>
</feature>
<feature type="compositionally biased region" description="Basic and acidic residues" evidence="1">
    <location>
        <begin position="267"/>
        <end position="278"/>
    </location>
</feature>
<organism evidence="2 3">
    <name type="scientific">Microbotryum intermedium</name>
    <dbReference type="NCBI Taxonomy" id="269621"/>
    <lineage>
        <taxon>Eukaryota</taxon>
        <taxon>Fungi</taxon>
        <taxon>Dikarya</taxon>
        <taxon>Basidiomycota</taxon>
        <taxon>Pucciniomycotina</taxon>
        <taxon>Microbotryomycetes</taxon>
        <taxon>Microbotryales</taxon>
        <taxon>Microbotryaceae</taxon>
        <taxon>Microbotryum</taxon>
    </lineage>
</organism>
<feature type="region of interest" description="Disordered" evidence="1">
    <location>
        <begin position="226"/>
        <end position="320"/>
    </location>
</feature>
<dbReference type="Proteomes" id="UP000198372">
    <property type="component" value="Unassembled WGS sequence"/>
</dbReference>
<accession>A0A238FL09</accession>
<feature type="region of interest" description="Disordered" evidence="1">
    <location>
        <begin position="140"/>
        <end position="178"/>
    </location>
</feature>
<dbReference type="EMBL" id="FMSP01000009">
    <property type="protein sequence ID" value="SCV72831.1"/>
    <property type="molecule type" value="Genomic_DNA"/>
</dbReference>
<evidence type="ECO:0000313" key="3">
    <source>
        <dbReference type="Proteomes" id="UP000198372"/>
    </source>
</evidence>
<feature type="compositionally biased region" description="Acidic residues" evidence="1">
    <location>
        <begin position="20"/>
        <end position="33"/>
    </location>
</feature>
<dbReference type="OrthoDB" id="2537607at2759"/>
<dbReference type="AlphaFoldDB" id="A0A238FL09"/>
<evidence type="ECO:0000313" key="2">
    <source>
        <dbReference type="EMBL" id="SCV72831.1"/>
    </source>
</evidence>
<name>A0A238FL09_9BASI</name>